<dbReference type="Pfam" id="PF13715">
    <property type="entry name" value="CarbopepD_reg_2"/>
    <property type="match status" value="1"/>
</dbReference>
<organism evidence="2">
    <name type="scientific">Tanacetum cinerariifolium</name>
    <name type="common">Dalmatian daisy</name>
    <name type="synonym">Chrysanthemum cinerariifolium</name>
    <dbReference type="NCBI Taxonomy" id="118510"/>
    <lineage>
        <taxon>Eukaryota</taxon>
        <taxon>Viridiplantae</taxon>
        <taxon>Streptophyta</taxon>
        <taxon>Embryophyta</taxon>
        <taxon>Tracheophyta</taxon>
        <taxon>Spermatophyta</taxon>
        <taxon>Magnoliopsida</taxon>
        <taxon>eudicotyledons</taxon>
        <taxon>Gunneridae</taxon>
        <taxon>Pentapetalae</taxon>
        <taxon>asterids</taxon>
        <taxon>campanulids</taxon>
        <taxon>Asterales</taxon>
        <taxon>Asteraceae</taxon>
        <taxon>Asteroideae</taxon>
        <taxon>Anthemideae</taxon>
        <taxon>Anthemidinae</taxon>
        <taxon>Tanacetum</taxon>
    </lineage>
</organism>
<dbReference type="Gene3D" id="2.60.40.1120">
    <property type="entry name" value="Carboxypeptidase-like, regulatory domain"/>
    <property type="match status" value="1"/>
</dbReference>
<feature type="chain" id="PRO_5025565177" description="TonB-dependent receptor plug domain-containing protein" evidence="1">
    <location>
        <begin position="24"/>
        <end position="237"/>
    </location>
</feature>
<reference evidence="2" key="1">
    <citation type="journal article" date="2019" name="Sci. Rep.">
        <title>Draft genome of Tanacetum cinerariifolium, the natural source of mosquito coil.</title>
        <authorList>
            <person name="Yamashiro T."/>
            <person name="Shiraishi A."/>
            <person name="Satake H."/>
            <person name="Nakayama K."/>
        </authorList>
    </citation>
    <scope>NUCLEOTIDE SEQUENCE</scope>
</reference>
<proteinExistence type="predicted"/>
<dbReference type="AlphaFoldDB" id="A0A699RLB1"/>
<evidence type="ECO:0000256" key="1">
    <source>
        <dbReference type="SAM" id="SignalP"/>
    </source>
</evidence>
<gene>
    <name evidence="2" type="ORF">Tci_858168</name>
</gene>
<evidence type="ECO:0000313" key="2">
    <source>
        <dbReference type="EMBL" id="GFC86198.1"/>
    </source>
</evidence>
<comment type="caution">
    <text evidence="2">The sequence shown here is derived from an EMBL/GenBank/DDBJ whole genome shotgun (WGS) entry which is preliminary data.</text>
</comment>
<feature type="non-terminal residue" evidence="2">
    <location>
        <position position="1"/>
    </location>
</feature>
<dbReference type="EMBL" id="BKCJ011103856">
    <property type="protein sequence ID" value="GFC86198.1"/>
    <property type="molecule type" value="Genomic_DNA"/>
</dbReference>
<sequence>VSCCVKTCFTYLLLALVLLQTFSRELLVVDFALNRATITARFCVNKARPALHCDGKCYFAKKLKQQEDRENKAPSPLKERLEMLPATFGGWQAPAVARVPQAAGRYAPLLNQQGMKLLAITAGLAVASFSSASAQQATLHGTVLDAQTQQALPGVTVVVPGTSLGTTTDAQGRFELLAASAREVTITFIGYNAQKLHVPAEGHPLTVRLEAAPVSLQGVVVSASREQEKRTEAPVAI</sequence>
<dbReference type="InterPro" id="IPR008969">
    <property type="entry name" value="CarboxyPept-like_regulatory"/>
</dbReference>
<dbReference type="SUPFAM" id="SSF49464">
    <property type="entry name" value="Carboxypeptidase regulatory domain-like"/>
    <property type="match status" value="1"/>
</dbReference>
<evidence type="ECO:0008006" key="3">
    <source>
        <dbReference type="Google" id="ProtNLM"/>
    </source>
</evidence>
<accession>A0A699RLB1</accession>
<keyword evidence="1" id="KW-0732">Signal</keyword>
<feature type="non-terminal residue" evidence="2">
    <location>
        <position position="237"/>
    </location>
</feature>
<feature type="signal peptide" evidence="1">
    <location>
        <begin position="1"/>
        <end position="23"/>
    </location>
</feature>
<protein>
    <recommendedName>
        <fullName evidence="3">TonB-dependent receptor plug domain-containing protein</fullName>
    </recommendedName>
</protein>
<name>A0A699RLB1_TANCI</name>